<accession>A0A0L0C8S2</accession>
<dbReference type="Proteomes" id="UP000037069">
    <property type="component" value="Unassembled WGS sequence"/>
</dbReference>
<proteinExistence type="predicted"/>
<dbReference type="AlphaFoldDB" id="A0A0L0C8S2"/>
<reference evidence="1 2" key="1">
    <citation type="journal article" date="2015" name="Nat. Commun.">
        <title>Lucilia cuprina genome unlocks parasitic fly biology to underpin future interventions.</title>
        <authorList>
            <person name="Anstead C.A."/>
            <person name="Korhonen P.K."/>
            <person name="Young N.D."/>
            <person name="Hall R.S."/>
            <person name="Jex A.R."/>
            <person name="Murali S.C."/>
            <person name="Hughes D.S."/>
            <person name="Lee S.F."/>
            <person name="Perry T."/>
            <person name="Stroehlein A.J."/>
            <person name="Ansell B.R."/>
            <person name="Breugelmans B."/>
            <person name="Hofmann A."/>
            <person name="Qu J."/>
            <person name="Dugan S."/>
            <person name="Lee S.L."/>
            <person name="Chao H."/>
            <person name="Dinh H."/>
            <person name="Han Y."/>
            <person name="Doddapaneni H.V."/>
            <person name="Worley K.C."/>
            <person name="Muzny D.M."/>
            <person name="Ioannidis P."/>
            <person name="Waterhouse R.M."/>
            <person name="Zdobnov E.M."/>
            <person name="James P.J."/>
            <person name="Bagnall N.H."/>
            <person name="Kotze A.C."/>
            <person name="Gibbs R.A."/>
            <person name="Richards S."/>
            <person name="Batterham P."/>
            <person name="Gasser R.B."/>
        </authorList>
    </citation>
    <scope>NUCLEOTIDE SEQUENCE [LARGE SCALE GENOMIC DNA]</scope>
    <source>
        <strain evidence="1 2">LS</strain>
        <tissue evidence="1">Full body</tissue>
    </source>
</reference>
<evidence type="ECO:0000313" key="2">
    <source>
        <dbReference type="Proteomes" id="UP000037069"/>
    </source>
</evidence>
<keyword evidence="2" id="KW-1185">Reference proteome</keyword>
<dbReference type="EMBL" id="JRES01000842">
    <property type="protein sequence ID" value="KNC27794.1"/>
    <property type="molecule type" value="Genomic_DNA"/>
</dbReference>
<organism evidence="1 2">
    <name type="scientific">Lucilia cuprina</name>
    <name type="common">Green bottle fly</name>
    <name type="synonym">Australian sheep blowfly</name>
    <dbReference type="NCBI Taxonomy" id="7375"/>
    <lineage>
        <taxon>Eukaryota</taxon>
        <taxon>Metazoa</taxon>
        <taxon>Ecdysozoa</taxon>
        <taxon>Arthropoda</taxon>
        <taxon>Hexapoda</taxon>
        <taxon>Insecta</taxon>
        <taxon>Pterygota</taxon>
        <taxon>Neoptera</taxon>
        <taxon>Endopterygota</taxon>
        <taxon>Diptera</taxon>
        <taxon>Brachycera</taxon>
        <taxon>Muscomorpha</taxon>
        <taxon>Oestroidea</taxon>
        <taxon>Calliphoridae</taxon>
        <taxon>Luciliinae</taxon>
        <taxon>Lucilia</taxon>
    </lineage>
</organism>
<name>A0A0L0C8S2_LUCCU</name>
<evidence type="ECO:0000313" key="1">
    <source>
        <dbReference type="EMBL" id="KNC27794.1"/>
    </source>
</evidence>
<comment type="caution">
    <text evidence="1">The sequence shown here is derived from an EMBL/GenBank/DDBJ whole genome shotgun (WGS) entry which is preliminary data.</text>
</comment>
<protein>
    <submittedName>
        <fullName evidence="1">Uncharacterized protein</fullName>
    </submittedName>
</protein>
<sequence length="189" mass="22418">MKNKKLQQTIRQIKFIINVLLLFRFNPLGIKSPTANLHYLFVCLLKYVRLKKMHGFVNEPLRTTNKTLKRTNCNMGDEKATIETNKAKNMQYMKLATPQLKLCSKHQEVKLKRRQTDRSTNTFIEAGNKLLDKKTQKNKRSCLRRVVKERGKIHVDIQRPTWQVNNNNNNYYNVLKMLTMMMIMMKTTQ</sequence>
<gene>
    <name evidence="1" type="ORF">FF38_07980</name>
</gene>